<evidence type="ECO:0000256" key="1">
    <source>
        <dbReference type="SAM" id="Coils"/>
    </source>
</evidence>
<feature type="coiled-coil region" evidence="1">
    <location>
        <begin position="680"/>
        <end position="750"/>
    </location>
</feature>
<dbReference type="EMBL" id="CAMPGE010021022">
    <property type="protein sequence ID" value="CAI2379201.1"/>
    <property type="molecule type" value="Genomic_DNA"/>
</dbReference>
<accession>A0AAD1XVC2</accession>
<proteinExistence type="predicted"/>
<evidence type="ECO:0000313" key="2">
    <source>
        <dbReference type="EMBL" id="CAI2379201.1"/>
    </source>
</evidence>
<gene>
    <name evidence="2" type="ORF">ECRASSUSDP1_LOCUS20610</name>
</gene>
<keyword evidence="3" id="KW-1185">Reference proteome</keyword>
<feature type="coiled-coil region" evidence="1">
    <location>
        <begin position="780"/>
        <end position="965"/>
    </location>
</feature>
<dbReference type="Gene3D" id="1.10.287.1490">
    <property type="match status" value="1"/>
</dbReference>
<feature type="coiled-coil region" evidence="1">
    <location>
        <begin position="310"/>
        <end position="337"/>
    </location>
</feature>
<dbReference type="Proteomes" id="UP001295684">
    <property type="component" value="Unassembled WGS sequence"/>
</dbReference>
<keyword evidence="1" id="KW-0175">Coiled coil</keyword>
<feature type="coiled-coil region" evidence="1">
    <location>
        <begin position="442"/>
        <end position="622"/>
    </location>
</feature>
<sequence length="969" mass="113032">MKNNYKLNLGATEDGLYRMPTVSSNYVHMENISPNKSSGRDHLRNKEYSEFGSSVDGTSNHAPSLRSHKGIGSIVSCDRNRARDDMRYNVYAQTSNYSTCQNLKGMNKNTVLQQRNLNQDLNNIQIRDDPRSQKRPYTKLRGVGSIKSKTYYQSRKASTRSNIVEDDPTVSFINYLSKYGIIDYNWRTIISERNMKKLKHKAEKIFYQSSKNKELSKINLLKDILQCQINYQEEAFSTIVKDFAGTDPSLTKEKITQDAILILNEIQEGDLNISLDSRKESHFMHNKNDTDFQKILLQLKKLCKRERMLVTICNKRINELEKDKDNAEQNLMEFMNKNSIAVLNGSGIEDSEIIKEFCSSTNDAKTQKILEGSNFDSMDKGFKTLKNISYKLLADKEVALDKLRNQFDHSSSLPKSQCTEGLKSVMTLEKQIDSLLKTVSRMEGVLEEKDKLIQNLNDSNKKSSNIIEQLTKSKNSVEQELNCKIKHIRSESHTEIKESQEIIQELNKKLAFSEEELESAQSELESVQAELGSVQAELKSAKDKLAELEKEVADRNGIETELRKCKQELIDLKLEHEELKMLYNSEVFDNYEKEIRELKSKIEELEKANTRLRNEHEEELTATAKDLESKHFDQVDLFKKEIYKKDKIIFKATRKVKKNKDLEELIIKASKDLRTKDELITKWKEKSQKYESQFMELKKETDQKVEELENDMEKILQESKDERQAHKARTEEMTQRILNLEKDLEHYSDLYKTSETNCNTLCTEKISLLNNKISTQTQSINKAHMVIKKLNQENQNLVLQLEQTNNKVTAKDQEIGETQKLENKLQETLTELNKLKKRIEIYEDTVEKYKKSEQESREEVEKIKGQMNCMQENFDSSYQDLEKAKEFNDNLNEELEKANTQISKLQDQISQLESEIGEKDEKFKTLEKEMDIREGEKEKIIDHIKKQAENAVAFYKNKYERMMRESNYS</sequence>
<name>A0AAD1XVC2_EUPCR</name>
<organism evidence="2 3">
    <name type="scientific">Euplotes crassus</name>
    <dbReference type="NCBI Taxonomy" id="5936"/>
    <lineage>
        <taxon>Eukaryota</taxon>
        <taxon>Sar</taxon>
        <taxon>Alveolata</taxon>
        <taxon>Ciliophora</taxon>
        <taxon>Intramacronucleata</taxon>
        <taxon>Spirotrichea</taxon>
        <taxon>Hypotrichia</taxon>
        <taxon>Euplotida</taxon>
        <taxon>Euplotidae</taxon>
        <taxon>Moneuplotes</taxon>
    </lineage>
</organism>
<protein>
    <submittedName>
        <fullName evidence="2">Uncharacterized protein</fullName>
    </submittedName>
</protein>
<comment type="caution">
    <text evidence="2">The sequence shown here is derived from an EMBL/GenBank/DDBJ whole genome shotgun (WGS) entry which is preliminary data.</text>
</comment>
<dbReference type="AlphaFoldDB" id="A0AAD1XVC2"/>
<evidence type="ECO:0000313" key="3">
    <source>
        <dbReference type="Proteomes" id="UP001295684"/>
    </source>
</evidence>
<reference evidence="2" key="1">
    <citation type="submission" date="2023-07" db="EMBL/GenBank/DDBJ databases">
        <authorList>
            <consortium name="AG Swart"/>
            <person name="Singh M."/>
            <person name="Singh A."/>
            <person name="Seah K."/>
            <person name="Emmerich C."/>
        </authorList>
    </citation>
    <scope>NUCLEOTIDE SEQUENCE</scope>
    <source>
        <strain evidence="2">DP1</strain>
    </source>
</reference>